<protein>
    <submittedName>
        <fullName evidence="1">Uncharacterized protein</fullName>
    </submittedName>
</protein>
<gene>
    <name evidence="1" type="ORF">TNCV_2636821</name>
</gene>
<dbReference type="Proteomes" id="UP000887159">
    <property type="component" value="Unassembled WGS sequence"/>
</dbReference>
<proteinExistence type="predicted"/>
<evidence type="ECO:0000313" key="2">
    <source>
        <dbReference type="Proteomes" id="UP000887159"/>
    </source>
</evidence>
<keyword evidence="2" id="KW-1185">Reference proteome</keyword>
<reference evidence="1" key="1">
    <citation type="submission" date="2020-08" db="EMBL/GenBank/DDBJ databases">
        <title>Multicomponent nature underlies the extraordinary mechanical properties of spider dragline silk.</title>
        <authorList>
            <person name="Kono N."/>
            <person name="Nakamura H."/>
            <person name="Mori M."/>
            <person name="Yoshida Y."/>
            <person name="Ohtoshi R."/>
            <person name="Malay A.D."/>
            <person name="Moran D.A.P."/>
            <person name="Tomita M."/>
            <person name="Numata K."/>
            <person name="Arakawa K."/>
        </authorList>
    </citation>
    <scope>NUCLEOTIDE SEQUENCE</scope>
</reference>
<name>A0A8X6RCD8_TRICX</name>
<comment type="caution">
    <text evidence="1">The sequence shown here is derived from an EMBL/GenBank/DDBJ whole genome shotgun (WGS) entry which is preliminary data.</text>
</comment>
<sequence>MFCCTDYGLLKRFNLACLEYMGSIVCFLQWLLAHVEITGNENTDKLAGQFRNNNENFVNVTLLNANAVTNIILRVKSIPVKHQLCNTSVDRLTAKAIARLLQRKEK</sequence>
<dbReference type="AlphaFoldDB" id="A0A8X6RCD8"/>
<accession>A0A8X6RCD8</accession>
<evidence type="ECO:0000313" key="1">
    <source>
        <dbReference type="EMBL" id="GFX87042.1"/>
    </source>
</evidence>
<organism evidence="1 2">
    <name type="scientific">Trichonephila clavipes</name>
    <name type="common">Golden silk orbweaver</name>
    <name type="synonym">Nephila clavipes</name>
    <dbReference type="NCBI Taxonomy" id="2585209"/>
    <lineage>
        <taxon>Eukaryota</taxon>
        <taxon>Metazoa</taxon>
        <taxon>Ecdysozoa</taxon>
        <taxon>Arthropoda</taxon>
        <taxon>Chelicerata</taxon>
        <taxon>Arachnida</taxon>
        <taxon>Araneae</taxon>
        <taxon>Araneomorphae</taxon>
        <taxon>Entelegynae</taxon>
        <taxon>Araneoidea</taxon>
        <taxon>Nephilidae</taxon>
        <taxon>Trichonephila</taxon>
    </lineage>
</organism>
<dbReference type="EMBL" id="BMAU01021021">
    <property type="protein sequence ID" value="GFX87042.1"/>
    <property type="molecule type" value="Genomic_DNA"/>
</dbReference>